<gene>
    <name evidence="3" type="ORF">PN612_09550</name>
</gene>
<accession>A0AAW6F6H2</accession>
<dbReference type="PANTHER" id="PTHR30576">
    <property type="entry name" value="COLANIC BIOSYNTHESIS UDP-GLUCOSE LIPID CARRIER TRANSFERASE"/>
    <property type="match status" value="1"/>
</dbReference>
<evidence type="ECO:0000313" key="3">
    <source>
        <dbReference type="EMBL" id="MDB9138753.1"/>
    </source>
</evidence>
<evidence type="ECO:0000313" key="4">
    <source>
        <dbReference type="Proteomes" id="UP001211522"/>
    </source>
</evidence>
<proteinExistence type="inferred from homology"/>
<organism evidence="3 4">
    <name type="scientific">Parabacteroides distasonis</name>
    <dbReference type="NCBI Taxonomy" id="823"/>
    <lineage>
        <taxon>Bacteria</taxon>
        <taxon>Pseudomonadati</taxon>
        <taxon>Bacteroidota</taxon>
        <taxon>Bacteroidia</taxon>
        <taxon>Bacteroidales</taxon>
        <taxon>Tannerellaceae</taxon>
        <taxon>Parabacteroides</taxon>
    </lineage>
</organism>
<sequence>MHLFIKRLVDLLGALFGFALLLPLLIVLAVAIKLDSKGPVLFKQGRRTKDGRIFKMWKFRSMVVNAESIGSGLFSYENDPRITKVGRFLRNTSLDELPQLFNVLEGSLSLVGPRPCVTYELGDFDTLNKRYKKRFSVKAGITGLAQARGRNENSWDEKVSLDNEYIDLFQKQGVWIDMVVLFETFINVFKSKDITESKFDVNMEDEESAKRAEEEIIRIAHMPD</sequence>
<keyword evidence="3" id="KW-0808">Transferase</keyword>
<dbReference type="Proteomes" id="UP001211522">
    <property type="component" value="Unassembled WGS sequence"/>
</dbReference>
<comment type="caution">
    <text evidence="3">The sequence shown here is derived from an EMBL/GenBank/DDBJ whole genome shotgun (WGS) entry which is preliminary data.</text>
</comment>
<reference evidence="3" key="1">
    <citation type="submission" date="2023-01" db="EMBL/GenBank/DDBJ databases">
        <title>Human gut microbiome strain richness.</title>
        <authorList>
            <person name="Chen-Liaw A."/>
        </authorList>
    </citation>
    <scope>NUCLEOTIDE SEQUENCE</scope>
    <source>
        <strain evidence="3">D35st1_E5_D35t1_190705</strain>
    </source>
</reference>
<dbReference type="AlphaFoldDB" id="A0AAW6F6H2"/>
<name>A0AAW6F6H2_PARDI</name>
<comment type="similarity">
    <text evidence="1">Belongs to the bacterial sugar transferase family.</text>
</comment>
<dbReference type="EMBL" id="JAQMPX010000068">
    <property type="protein sequence ID" value="MDB9138753.1"/>
    <property type="molecule type" value="Genomic_DNA"/>
</dbReference>
<dbReference type="GO" id="GO:0016780">
    <property type="term" value="F:phosphotransferase activity, for other substituted phosphate groups"/>
    <property type="evidence" value="ECO:0007669"/>
    <property type="project" value="TreeGrafter"/>
</dbReference>
<dbReference type="Pfam" id="PF02397">
    <property type="entry name" value="Bac_transf"/>
    <property type="match status" value="1"/>
</dbReference>
<dbReference type="PANTHER" id="PTHR30576:SF10">
    <property type="entry name" value="SLL5057 PROTEIN"/>
    <property type="match status" value="1"/>
</dbReference>
<feature type="domain" description="Bacterial sugar transferase" evidence="2">
    <location>
        <begin position="6"/>
        <end position="190"/>
    </location>
</feature>
<evidence type="ECO:0000259" key="2">
    <source>
        <dbReference type="Pfam" id="PF02397"/>
    </source>
</evidence>
<protein>
    <submittedName>
        <fullName evidence="3">Sugar transferase</fullName>
    </submittedName>
</protein>
<evidence type="ECO:0000256" key="1">
    <source>
        <dbReference type="ARBA" id="ARBA00006464"/>
    </source>
</evidence>
<dbReference type="InterPro" id="IPR003362">
    <property type="entry name" value="Bact_transf"/>
</dbReference>
<dbReference type="RefSeq" id="WP_270645615.1">
    <property type="nucleotide sequence ID" value="NZ_JAQEWV010000001.1"/>
</dbReference>